<dbReference type="Proteomes" id="UP001235664">
    <property type="component" value="Unassembled WGS sequence"/>
</dbReference>
<sequence length="240" mass="26515">MSSDFLKDWLHRNELSQADKLLILLSTFEGPVPLKEIVSRGEAAGVKRKSWANASASLSRLRGLAIHTGAGWEITSSGRQKLTNDGIIEGNQGTINLASDLRRHVSLVTDDEVREYLNETVRCYELGLLRSAVVMAWIAAVYVMQLNILNNHLTAFNAEAARVDSRWKPAKSTDDLGKMKESDFLDRTAAIGLVGKNVKSALKECLDRRNACGHPNSYKIGPNIVAAHIETLVLNVFSRF</sequence>
<dbReference type="EMBL" id="JAVAIL010000001">
    <property type="protein sequence ID" value="MDP4538702.1"/>
    <property type="molecule type" value="Genomic_DNA"/>
</dbReference>
<evidence type="ECO:0000313" key="1">
    <source>
        <dbReference type="EMBL" id="MDP4538702.1"/>
    </source>
</evidence>
<proteinExistence type="predicted"/>
<accession>A0ABT9H5W5</accession>
<evidence type="ECO:0008006" key="3">
    <source>
        <dbReference type="Google" id="ProtNLM"/>
    </source>
</evidence>
<dbReference type="RefSeq" id="WP_305928824.1">
    <property type="nucleotide sequence ID" value="NZ_JAVAIL010000001.1"/>
</dbReference>
<keyword evidence="2" id="KW-1185">Reference proteome</keyword>
<reference evidence="1 2" key="1">
    <citation type="submission" date="2023-08" db="EMBL/GenBank/DDBJ databases">
        <title>genomic of DY56.</title>
        <authorList>
            <person name="Wang Y."/>
        </authorList>
    </citation>
    <scope>NUCLEOTIDE SEQUENCE [LARGE SCALE GENOMIC DNA]</scope>
    <source>
        <strain evidence="1 2">DY56-A-20</strain>
    </source>
</reference>
<name>A0ABT9H5W5_9SPHN</name>
<comment type="caution">
    <text evidence="1">The sequence shown here is derived from an EMBL/GenBank/DDBJ whole genome shotgun (WGS) entry which is preliminary data.</text>
</comment>
<evidence type="ECO:0000313" key="2">
    <source>
        <dbReference type="Proteomes" id="UP001235664"/>
    </source>
</evidence>
<organism evidence="1 2">
    <name type="scientific">Qipengyuania benthica</name>
    <dbReference type="NCBI Taxonomy" id="3067651"/>
    <lineage>
        <taxon>Bacteria</taxon>
        <taxon>Pseudomonadati</taxon>
        <taxon>Pseudomonadota</taxon>
        <taxon>Alphaproteobacteria</taxon>
        <taxon>Sphingomonadales</taxon>
        <taxon>Erythrobacteraceae</taxon>
        <taxon>Qipengyuania</taxon>
    </lineage>
</organism>
<gene>
    <name evidence="1" type="ORF">Q9K01_03585</name>
</gene>
<protein>
    <recommendedName>
        <fullName evidence="3">DUF4145 domain-containing protein</fullName>
    </recommendedName>
</protein>